<reference evidence="3 4" key="2">
    <citation type="submission" date="2018-11" db="EMBL/GenBank/DDBJ databases">
        <authorList>
            <consortium name="Pathogen Informatics"/>
        </authorList>
    </citation>
    <scope>NUCLEOTIDE SEQUENCE [LARGE SCALE GENOMIC DNA]</scope>
</reference>
<feature type="region of interest" description="Disordered" evidence="2">
    <location>
        <begin position="182"/>
        <end position="225"/>
    </location>
</feature>
<keyword evidence="4" id="KW-1185">Reference proteome</keyword>
<feature type="compositionally biased region" description="Basic and acidic residues" evidence="2">
    <location>
        <begin position="317"/>
        <end position="332"/>
    </location>
</feature>
<reference evidence="5" key="1">
    <citation type="submission" date="2016-06" db="UniProtKB">
        <authorList>
            <consortium name="WormBaseParasite"/>
        </authorList>
    </citation>
    <scope>IDENTIFICATION</scope>
</reference>
<organism evidence="5">
    <name type="scientific">Soboliphyme baturini</name>
    <dbReference type="NCBI Taxonomy" id="241478"/>
    <lineage>
        <taxon>Eukaryota</taxon>
        <taxon>Metazoa</taxon>
        <taxon>Ecdysozoa</taxon>
        <taxon>Nematoda</taxon>
        <taxon>Enoplea</taxon>
        <taxon>Dorylaimia</taxon>
        <taxon>Dioctophymatida</taxon>
        <taxon>Dioctophymatoidea</taxon>
        <taxon>Soboliphymatidae</taxon>
        <taxon>Soboliphyme</taxon>
    </lineage>
</organism>
<name>A0A183IR59_9BILA</name>
<dbReference type="EMBL" id="UZAM01009492">
    <property type="protein sequence ID" value="VDP09228.1"/>
    <property type="molecule type" value="Genomic_DNA"/>
</dbReference>
<proteinExistence type="predicted"/>
<evidence type="ECO:0000313" key="5">
    <source>
        <dbReference type="WBParaSite" id="SBAD_0000634401-mRNA-1"/>
    </source>
</evidence>
<accession>A0A183IR59</accession>
<evidence type="ECO:0000313" key="4">
    <source>
        <dbReference type="Proteomes" id="UP000270296"/>
    </source>
</evidence>
<gene>
    <name evidence="3" type="ORF">SBAD_LOCUS6106</name>
</gene>
<dbReference type="Proteomes" id="UP000270296">
    <property type="component" value="Unassembled WGS sequence"/>
</dbReference>
<dbReference type="AlphaFoldDB" id="A0A183IR59"/>
<evidence type="ECO:0000313" key="3">
    <source>
        <dbReference type="EMBL" id="VDP09228.1"/>
    </source>
</evidence>
<keyword evidence="1" id="KW-0175">Coiled coil</keyword>
<feature type="coiled-coil region" evidence="1">
    <location>
        <begin position="2"/>
        <end position="54"/>
    </location>
</feature>
<feature type="region of interest" description="Disordered" evidence="2">
    <location>
        <begin position="300"/>
        <end position="335"/>
    </location>
</feature>
<feature type="compositionally biased region" description="Polar residues" evidence="2">
    <location>
        <begin position="191"/>
        <end position="216"/>
    </location>
</feature>
<evidence type="ECO:0000256" key="2">
    <source>
        <dbReference type="SAM" id="MobiDB-lite"/>
    </source>
</evidence>
<evidence type="ECO:0000256" key="1">
    <source>
        <dbReference type="SAM" id="Coils"/>
    </source>
</evidence>
<sequence length="374" mass="42327">MRKQIEEIKAAHSEEVKVLRERHSKGHKEWNKERFDLQRKIKELEGNVQILEIDRRNFLSSKDSSEAERIHLQNERDTLIAHLQDTEIHQLANKYKLDRVSDDLGNTVSKLNYVEAKRPEMNEINQIIRKAVEQLKAVREDMGKAKELEKTINASIEDSSNRHAKSRSALLGSELVSDIMSKKNGAEHPNRVSNGVNESSFDGSKTDISSNGSPSPTGRRKLGSIFATLRRGRVKEKRMLFSRDQSSSVESTDLGQTIGALGMQTVVPGIDSSSAEKVLHNPKLDPKQKRSNSATRLLAKLRRRSKSRDSTTSQKSVDTDSKQSADESDEKHHRSRWRLTLIKKHSSPHESTTQAVIQHSFDELIVALSRFKSA</sequence>
<feature type="coiled-coil region" evidence="1">
    <location>
        <begin position="121"/>
        <end position="148"/>
    </location>
</feature>
<protein>
    <submittedName>
        <fullName evidence="5">PH domain-containing protein</fullName>
    </submittedName>
</protein>
<dbReference type="WBParaSite" id="SBAD_0000634401-mRNA-1">
    <property type="protein sequence ID" value="SBAD_0000634401-mRNA-1"/>
    <property type="gene ID" value="SBAD_0000634401"/>
</dbReference>